<dbReference type="EMBL" id="CP031226">
    <property type="protein sequence ID" value="AXH60086.1"/>
    <property type="molecule type" value="Genomic_DNA"/>
</dbReference>
<protein>
    <submittedName>
        <fullName evidence="1">Uncharacterized protein</fullName>
    </submittedName>
</protein>
<organism evidence="1 2">
    <name type="scientific">Pseudomonas amygdali pv. lachrymans str. M301315</name>
    <dbReference type="NCBI Taxonomy" id="629260"/>
    <lineage>
        <taxon>Bacteria</taxon>
        <taxon>Pseudomonadati</taxon>
        <taxon>Pseudomonadota</taxon>
        <taxon>Gammaproteobacteria</taxon>
        <taxon>Pseudomonadales</taxon>
        <taxon>Pseudomonadaceae</taxon>
        <taxon>Pseudomonas</taxon>
        <taxon>Pseudomonas amygdali</taxon>
    </lineage>
</organism>
<dbReference type="Proteomes" id="UP000006426">
    <property type="component" value="Plasmid pmppla107"/>
</dbReference>
<sequence>MLEVIQESDMTNNTFKIRTADVDALLSPKKSDFSNHTVLLVLGWLEEDKCESGMLIELREAYPELYQAHAQVLKGNPGNHMAGKIQACTALLLGTEHHERVMAVAIKGKVRIDLFARANASDYAQSFVRKVDGSLYTNAELKRLLRERLSIDALLLSVARHNDVEAYKQLIKIKPVAARASIKSIMEFASKHRVMVPNSFMGGLRESENPAGTAGVDINDYVGAFKGSGTESLAGMLEDYYQPALTPLVGHELFHSLFARDVFRDSPENRDYVAKLMRDGGDWYIGLKQCQEGSHAYLGLLTRKKDPKAELQALIGHGAKTANQPLVGEILKHIPVELIVEYADTPAKADQIYRIVRLECIKNKVSKKLHDKNFGADLGL</sequence>
<evidence type="ECO:0000313" key="1">
    <source>
        <dbReference type="EMBL" id="AXH60086.1"/>
    </source>
</evidence>
<name>A0AAD0PWJ8_PSEAV</name>
<accession>A0AAD0PWJ8</accession>
<gene>
    <name evidence="1" type="ORF">PLA107_033280</name>
</gene>
<reference evidence="1 2" key="1">
    <citation type="journal article" date="2011" name="PLoS Pathog.">
        <title>Dynamic evolution of pathogenicity revealed by sequencing and comparative genomics of 19 Pseudomonas syringae isolates.</title>
        <authorList>
            <person name="Baltrus D.A."/>
            <person name="Nishimura M.T."/>
            <person name="Romanchuk A."/>
            <person name="Chang J.H."/>
            <person name="Mukhtar M.S."/>
            <person name="Cherkis K."/>
            <person name="Roach J."/>
            <person name="Grant S.R."/>
            <person name="Jones C.D."/>
            <person name="Dangl J.L."/>
        </authorList>
    </citation>
    <scope>NUCLEOTIDE SEQUENCE [LARGE SCALE GENOMIC DNA]</scope>
    <source>
        <strain evidence="1 2">M301315</strain>
    </source>
</reference>
<keyword evidence="1" id="KW-0614">Plasmid</keyword>
<dbReference type="AlphaFoldDB" id="A0AAD0PWJ8"/>
<evidence type="ECO:0000313" key="2">
    <source>
        <dbReference type="Proteomes" id="UP000006426"/>
    </source>
</evidence>
<geneLocation type="plasmid" evidence="2">
    <name>pmppla107</name>
</geneLocation>
<proteinExistence type="predicted"/>